<dbReference type="GO" id="GO:0051539">
    <property type="term" value="F:4 iron, 4 sulfur cluster binding"/>
    <property type="evidence" value="ECO:0007669"/>
    <property type="project" value="UniProtKB-UniRule"/>
</dbReference>
<evidence type="ECO:0000256" key="10">
    <source>
        <dbReference type="ARBA" id="ARBA00051661"/>
    </source>
</evidence>
<dbReference type="FunFam" id="3.40.50.12160:FF:000003">
    <property type="entry name" value="CDK5 regulatory subunit-associated protein 1"/>
    <property type="match status" value="1"/>
</dbReference>
<reference evidence="15" key="1">
    <citation type="journal article" date="2020" name="mSystems">
        <title>Genome- and Community-Level Interaction Insights into Carbon Utilization and Element Cycling Functions of Hydrothermarchaeota in Hydrothermal Sediment.</title>
        <authorList>
            <person name="Zhou Z."/>
            <person name="Liu Y."/>
            <person name="Xu W."/>
            <person name="Pan J."/>
            <person name="Luo Z.H."/>
            <person name="Li M."/>
        </authorList>
    </citation>
    <scope>NUCLEOTIDE SEQUENCE [LARGE SCALE GENOMIC DNA]</scope>
    <source>
        <strain evidence="15">SpSt-1105</strain>
    </source>
</reference>
<feature type="domain" description="TRAM" evidence="12">
    <location>
        <begin position="421"/>
        <end position="483"/>
    </location>
</feature>
<dbReference type="NCBIfam" id="TIGR00089">
    <property type="entry name" value="MiaB/RimO family radical SAM methylthiotransferase"/>
    <property type="match status" value="1"/>
</dbReference>
<dbReference type="SMART" id="SM00729">
    <property type="entry name" value="Elp3"/>
    <property type="match status" value="1"/>
</dbReference>
<dbReference type="EC" id="2.8.4.5" evidence="11"/>
<accession>A0A7J3Z9W9</accession>
<evidence type="ECO:0000256" key="7">
    <source>
        <dbReference type="ARBA" id="ARBA00022723"/>
    </source>
</evidence>
<dbReference type="GO" id="GO:0035598">
    <property type="term" value="F:tRNA (N(6)-L-threonylcarbamoyladenosine(37)-C(2))-methylthiotransferase activity"/>
    <property type="evidence" value="ECO:0007669"/>
    <property type="project" value="UniProtKB-UniRule"/>
</dbReference>
<evidence type="ECO:0000256" key="1">
    <source>
        <dbReference type="ARBA" id="ARBA00002399"/>
    </source>
</evidence>
<feature type="domain" description="MTTase N-terminal" evidence="13">
    <location>
        <begin position="61"/>
        <end position="171"/>
    </location>
</feature>
<dbReference type="Gene3D" id="3.80.30.20">
    <property type="entry name" value="tm_1862 like domain"/>
    <property type="match status" value="1"/>
</dbReference>
<evidence type="ECO:0000256" key="2">
    <source>
        <dbReference type="ARBA" id="ARBA00008616"/>
    </source>
</evidence>
<dbReference type="PROSITE" id="PS51918">
    <property type="entry name" value="RADICAL_SAM"/>
    <property type="match status" value="1"/>
</dbReference>
<dbReference type="PROSITE" id="PS51449">
    <property type="entry name" value="MTTASE_N"/>
    <property type="match status" value="1"/>
</dbReference>
<dbReference type="InterPro" id="IPR006466">
    <property type="entry name" value="MiaB-like_arc_euk"/>
</dbReference>
<comment type="caution">
    <text evidence="15">The sequence shown here is derived from an EMBL/GenBank/DDBJ whole genome shotgun (WGS) entry which is preliminary data.</text>
</comment>
<proteinExistence type="inferred from homology"/>
<evidence type="ECO:0000256" key="8">
    <source>
        <dbReference type="ARBA" id="ARBA00023004"/>
    </source>
</evidence>
<evidence type="ECO:0000256" key="11">
    <source>
        <dbReference type="RuleBase" id="RU368081"/>
    </source>
</evidence>
<name>A0A7J3Z9W9_9CREN</name>
<comment type="cofactor">
    <cofactor evidence="11">
        <name>[4Fe-4S] cluster</name>
        <dbReference type="ChEBI" id="CHEBI:49883"/>
    </cofactor>
    <text evidence="11">Binds 1 or 2 [4Fe-4S] cluster. One cluster is coordinated with 3 cysteines and an exchangeable S-adenosyl-L-methionine.</text>
</comment>
<dbReference type="PANTHER" id="PTHR11918">
    <property type="entry name" value="RADICAL SAM PROTEINS"/>
    <property type="match status" value="1"/>
</dbReference>
<evidence type="ECO:0000259" key="13">
    <source>
        <dbReference type="PROSITE" id="PS51449"/>
    </source>
</evidence>
<keyword evidence="6 11" id="KW-0819">tRNA processing</keyword>
<organism evidence="15">
    <name type="scientific">Ignisphaera aggregans</name>
    <dbReference type="NCBI Taxonomy" id="334771"/>
    <lineage>
        <taxon>Archaea</taxon>
        <taxon>Thermoproteota</taxon>
        <taxon>Thermoprotei</taxon>
        <taxon>Desulfurococcales</taxon>
        <taxon>Desulfurococcaceae</taxon>
        <taxon>Ignisphaera</taxon>
    </lineage>
</organism>
<feature type="domain" description="Radical SAM core" evidence="14">
    <location>
        <begin position="187"/>
        <end position="418"/>
    </location>
</feature>
<dbReference type="InterPro" id="IPR058240">
    <property type="entry name" value="rSAM_sf"/>
</dbReference>
<dbReference type="EMBL" id="DRYQ01000120">
    <property type="protein sequence ID" value="HHQ51355.1"/>
    <property type="molecule type" value="Genomic_DNA"/>
</dbReference>
<evidence type="ECO:0000256" key="4">
    <source>
        <dbReference type="ARBA" id="ARBA00022679"/>
    </source>
</evidence>
<dbReference type="SFLD" id="SFLDG01082">
    <property type="entry name" value="B12-binding_domain_containing"/>
    <property type="match status" value="1"/>
</dbReference>
<dbReference type="PROSITE" id="PS50926">
    <property type="entry name" value="TRAM"/>
    <property type="match status" value="1"/>
</dbReference>
<dbReference type="InterPro" id="IPR007197">
    <property type="entry name" value="rSAM"/>
</dbReference>
<evidence type="ECO:0000259" key="14">
    <source>
        <dbReference type="PROSITE" id="PS51918"/>
    </source>
</evidence>
<sequence length="486" mass="54699">MQHLFLAAFQVPYAIGNHSYRVLQPHRYLASQSSTSHKKHVLQVAYNLICSLFVSGALVPRRVYIETYGCTLNRADSAIMKTVLLERGYEIVERPEEAEVVVLNTCIVRHDTEVRMLKRIEELGKLCKKLVVVGCMARALPAKVRKAAPNSSLITPQAVYRVVEAVESEQPIVLHSEVKEYPILPKVVDGIIASIPVAEGCLDECSFCIVKIARPHLKSVPIERVMETVKEVLKKGAVEIEITAQDLSVYGYDVYGKYALPELINSILEIEGGYMIRLGQLNPRHIINYLDEIIEVLKNPKVYKHLHIPVQSGDNRVLKLMNRGHSVEDFIEIVSEVRKKIEGVHIATDIIVGHPGEDEEAFAASVKLIAEYGVDRVHIARYSPRPFTKSSLMPQIPDPVKKTRSSHIEKVYEEVALKINRDYIGARALVWITEMDMIRGRAVGRLFNYRPVVLDVGGSSLGKRALIEIIDATFYDLRGRVLELIN</sequence>
<evidence type="ECO:0000313" key="15">
    <source>
        <dbReference type="EMBL" id="HHQ51355.1"/>
    </source>
</evidence>
<keyword evidence="9 11" id="KW-0411">Iron-sulfur</keyword>
<comment type="function">
    <text evidence="1 11">Catalyzes the methylthiolation of N6-threonylcarbamoyladenosine (t(6)A), leading to the formation of 2-methylthio-N6-threonylcarbamoyladenosine (ms(2)t(6)A) at position 37 in tRNAs that read codons beginning with adenine.</text>
</comment>
<dbReference type="InterPro" id="IPR023404">
    <property type="entry name" value="rSAM_horseshoe"/>
</dbReference>
<dbReference type="InterPro" id="IPR002792">
    <property type="entry name" value="TRAM_dom"/>
</dbReference>
<keyword evidence="8 11" id="KW-0408">Iron</keyword>
<keyword evidence="4 11" id="KW-0808">Transferase</keyword>
<dbReference type="PANTHER" id="PTHR11918:SF45">
    <property type="entry name" value="THREONYLCARBAMOYLADENOSINE TRNA METHYLTHIOTRANSFERASE"/>
    <property type="match status" value="1"/>
</dbReference>
<dbReference type="AlphaFoldDB" id="A0A7J3Z9W9"/>
<keyword evidence="3 11" id="KW-0004">4Fe-4S</keyword>
<dbReference type="SUPFAM" id="SSF102114">
    <property type="entry name" value="Radical SAM enzymes"/>
    <property type="match status" value="1"/>
</dbReference>
<dbReference type="InterPro" id="IPR038135">
    <property type="entry name" value="Methylthiotransferase_N_sf"/>
</dbReference>
<keyword evidence="7 11" id="KW-0479">Metal-binding</keyword>
<evidence type="ECO:0000256" key="3">
    <source>
        <dbReference type="ARBA" id="ARBA00022485"/>
    </source>
</evidence>
<dbReference type="Gene3D" id="3.40.50.12160">
    <property type="entry name" value="Methylthiotransferase, N-terminal domain"/>
    <property type="match status" value="1"/>
</dbReference>
<dbReference type="Pfam" id="PF04055">
    <property type="entry name" value="Radical_SAM"/>
    <property type="match status" value="1"/>
</dbReference>
<gene>
    <name evidence="15" type="ORF">ENM66_08425</name>
</gene>
<comment type="catalytic activity">
    <reaction evidence="10 11">
        <text>N(6)-L-threonylcarbamoyladenosine(37) in tRNA + (sulfur carrier)-SH + AH2 + 2 S-adenosyl-L-methionine = 2-methylsulfanyl-N(6)-L-threonylcarbamoyladenosine(37) in tRNA + (sulfur carrier)-H + 5'-deoxyadenosine + L-methionine + A + S-adenosyl-L-homocysteine + 2 H(+)</text>
        <dbReference type="Rhea" id="RHEA:37075"/>
        <dbReference type="Rhea" id="RHEA-COMP:10163"/>
        <dbReference type="Rhea" id="RHEA-COMP:11092"/>
        <dbReference type="Rhea" id="RHEA-COMP:14737"/>
        <dbReference type="Rhea" id="RHEA-COMP:14739"/>
        <dbReference type="ChEBI" id="CHEBI:13193"/>
        <dbReference type="ChEBI" id="CHEBI:15378"/>
        <dbReference type="ChEBI" id="CHEBI:17319"/>
        <dbReference type="ChEBI" id="CHEBI:17499"/>
        <dbReference type="ChEBI" id="CHEBI:29917"/>
        <dbReference type="ChEBI" id="CHEBI:57844"/>
        <dbReference type="ChEBI" id="CHEBI:57856"/>
        <dbReference type="ChEBI" id="CHEBI:59789"/>
        <dbReference type="ChEBI" id="CHEBI:64428"/>
        <dbReference type="ChEBI" id="CHEBI:74418"/>
        <dbReference type="ChEBI" id="CHEBI:74420"/>
        <dbReference type="EC" id="2.8.4.5"/>
    </reaction>
</comment>
<dbReference type="InterPro" id="IPR006638">
    <property type="entry name" value="Elp3/MiaA/NifB-like_rSAM"/>
</dbReference>
<dbReference type="GO" id="GO:0046872">
    <property type="term" value="F:metal ion binding"/>
    <property type="evidence" value="ECO:0007669"/>
    <property type="project" value="UniProtKB-UniRule"/>
</dbReference>
<evidence type="ECO:0000256" key="9">
    <source>
        <dbReference type="ARBA" id="ARBA00023014"/>
    </source>
</evidence>
<dbReference type="FunFam" id="3.80.30.20:FF:000002">
    <property type="entry name" value="threonylcarbamoyladenosine tRNA methylthiotransferase isoform X2"/>
    <property type="match status" value="1"/>
</dbReference>
<evidence type="ECO:0000259" key="12">
    <source>
        <dbReference type="PROSITE" id="PS50926"/>
    </source>
</evidence>
<protein>
    <recommendedName>
        <fullName evidence="11">tRNA-t(6)A37 methylthiotransferase</fullName>
        <ecNumber evidence="11">2.8.4.5</ecNumber>
    </recommendedName>
</protein>
<dbReference type="SFLD" id="SFLDS00029">
    <property type="entry name" value="Radical_SAM"/>
    <property type="match status" value="1"/>
</dbReference>
<comment type="similarity">
    <text evidence="2 11">Belongs to the methylthiotransferase family. CDKAL1 subfamily.</text>
</comment>
<keyword evidence="5 11" id="KW-0949">S-adenosyl-L-methionine</keyword>
<evidence type="ECO:0000256" key="6">
    <source>
        <dbReference type="ARBA" id="ARBA00022694"/>
    </source>
</evidence>
<dbReference type="InterPro" id="IPR013848">
    <property type="entry name" value="Methylthiotransferase_N"/>
</dbReference>
<evidence type="ECO:0000256" key="5">
    <source>
        <dbReference type="ARBA" id="ARBA00022691"/>
    </source>
</evidence>
<dbReference type="Pfam" id="PF01938">
    <property type="entry name" value="TRAM"/>
    <property type="match status" value="1"/>
</dbReference>
<dbReference type="Pfam" id="PF00919">
    <property type="entry name" value="UPF0004"/>
    <property type="match status" value="1"/>
</dbReference>
<dbReference type="InterPro" id="IPR005839">
    <property type="entry name" value="Methylthiotransferase"/>
</dbReference>
<dbReference type="NCBIfam" id="TIGR01578">
    <property type="entry name" value="MiaB-like-B"/>
    <property type="match status" value="1"/>
</dbReference>